<dbReference type="EMBL" id="DXFD01000077">
    <property type="protein sequence ID" value="HIX47024.1"/>
    <property type="molecule type" value="Genomic_DNA"/>
</dbReference>
<dbReference type="PANTHER" id="PTHR33434:SF2">
    <property type="entry name" value="FATTY ACID-BINDING PROTEIN TM_1468"/>
    <property type="match status" value="1"/>
</dbReference>
<dbReference type="NCBIfam" id="TIGR00762">
    <property type="entry name" value="DegV"/>
    <property type="match status" value="1"/>
</dbReference>
<dbReference type="InterPro" id="IPR003797">
    <property type="entry name" value="DegV"/>
</dbReference>
<protein>
    <submittedName>
        <fullName evidence="2">DegV family protein</fullName>
    </submittedName>
</protein>
<dbReference type="GO" id="GO:0008289">
    <property type="term" value="F:lipid binding"/>
    <property type="evidence" value="ECO:0007669"/>
    <property type="project" value="UniProtKB-KW"/>
</dbReference>
<reference evidence="2" key="2">
    <citation type="submission" date="2021-04" db="EMBL/GenBank/DDBJ databases">
        <authorList>
            <person name="Gilroy R."/>
        </authorList>
    </citation>
    <scope>NUCLEOTIDE SEQUENCE</scope>
    <source>
        <strain evidence="2">26628</strain>
    </source>
</reference>
<dbReference type="Gene3D" id="3.40.50.10170">
    <property type="match status" value="1"/>
</dbReference>
<evidence type="ECO:0000256" key="1">
    <source>
        <dbReference type="ARBA" id="ARBA00023121"/>
    </source>
</evidence>
<dbReference type="Pfam" id="PF02645">
    <property type="entry name" value="DegV"/>
    <property type="match status" value="1"/>
</dbReference>
<organism evidence="2 3">
    <name type="scientific">Candidatus Borkfalkia faecigallinarum</name>
    <dbReference type="NCBI Taxonomy" id="2838509"/>
    <lineage>
        <taxon>Bacteria</taxon>
        <taxon>Bacillati</taxon>
        <taxon>Bacillota</taxon>
        <taxon>Clostridia</taxon>
        <taxon>Christensenellales</taxon>
        <taxon>Christensenellaceae</taxon>
        <taxon>Candidatus Borkfalkia</taxon>
    </lineage>
</organism>
<name>A0A9D1VU51_9FIRM</name>
<gene>
    <name evidence="2" type="ORF">H9737_04970</name>
</gene>
<reference evidence="2" key="1">
    <citation type="journal article" date="2021" name="PeerJ">
        <title>Extensive microbial diversity within the chicken gut microbiome revealed by metagenomics and culture.</title>
        <authorList>
            <person name="Gilroy R."/>
            <person name="Ravi A."/>
            <person name="Getino M."/>
            <person name="Pursley I."/>
            <person name="Horton D.L."/>
            <person name="Alikhan N.F."/>
            <person name="Baker D."/>
            <person name="Gharbi K."/>
            <person name="Hall N."/>
            <person name="Watson M."/>
            <person name="Adriaenssens E.M."/>
            <person name="Foster-Nyarko E."/>
            <person name="Jarju S."/>
            <person name="Secka A."/>
            <person name="Antonio M."/>
            <person name="Oren A."/>
            <person name="Chaudhuri R.R."/>
            <person name="La Ragione R."/>
            <person name="Hildebrand F."/>
            <person name="Pallen M.J."/>
        </authorList>
    </citation>
    <scope>NUCLEOTIDE SEQUENCE</scope>
    <source>
        <strain evidence="2">26628</strain>
    </source>
</reference>
<dbReference type="InterPro" id="IPR043168">
    <property type="entry name" value="DegV_C"/>
</dbReference>
<dbReference type="InterPro" id="IPR050270">
    <property type="entry name" value="DegV_domain_contain"/>
</dbReference>
<dbReference type="PROSITE" id="PS51482">
    <property type="entry name" value="DEGV"/>
    <property type="match status" value="1"/>
</dbReference>
<proteinExistence type="predicted"/>
<evidence type="ECO:0000313" key="3">
    <source>
        <dbReference type="Proteomes" id="UP000824249"/>
    </source>
</evidence>
<dbReference type="Gene3D" id="3.30.1180.10">
    <property type="match status" value="1"/>
</dbReference>
<evidence type="ECO:0000313" key="2">
    <source>
        <dbReference type="EMBL" id="HIX47024.1"/>
    </source>
</evidence>
<dbReference type="Proteomes" id="UP000824249">
    <property type="component" value="Unassembled WGS sequence"/>
</dbReference>
<dbReference type="PANTHER" id="PTHR33434">
    <property type="entry name" value="DEGV DOMAIN-CONTAINING PROTEIN DR_1986-RELATED"/>
    <property type="match status" value="1"/>
</dbReference>
<accession>A0A9D1VU51</accession>
<dbReference type="AlphaFoldDB" id="A0A9D1VU51"/>
<keyword evidence="1" id="KW-0446">Lipid-binding</keyword>
<dbReference type="SUPFAM" id="SSF82549">
    <property type="entry name" value="DAK1/DegV-like"/>
    <property type="match status" value="1"/>
</dbReference>
<sequence length="287" mass="32665">MYQLFCDSNCELWHTVAKEYGLHVIRMPYVLDGKEYYYDLGEATDFAHFYQRMREGTVPTTSAINEQDYIDYFEPVLQEGQDIYYITFSHKLSATFQSMDRAIAALKEKYPEREIRTFDTKSISLGAGFQVRYAAEKYRAGATMDELDAYLQELSAHTVVYFVVDDLVYLKRGGRISALTATFGKLLNIKPMISILPDGSLQSVGKIKGAKRVFSEFIRIMHEHHCNVRDYRVEVLQADCPETGDAFVRALKEEFGGDLQIDYQIVGPVIASHCGPGTLGLIFYGDK</sequence>
<comment type="caution">
    <text evidence="2">The sequence shown here is derived from an EMBL/GenBank/DDBJ whole genome shotgun (WGS) entry which is preliminary data.</text>
</comment>